<dbReference type="Proteomes" id="UP000284202">
    <property type="component" value="Unassembled WGS sequence"/>
</dbReference>
<sequence length="174" mass="19425">MRRLSLNARQMQDASVTSELYVVLFEITHPELPAPIRLSTDNTERLQVDPHIYGTRSNWRGANPLTEPYLWVIASAVLPGDLDDTPASATVALENLDQEMVRLVRSFTSPANVAMAVVLASSPNQVEAEYEDLLIMSADIDAGEIQLSISREEIENEFFPSGRMTRDRFPGLHL</sequence>
<evidence type="ECO:0000313" key="2">
    <source>
        <dbReference type="Proteomes" id="UP000284202"/>
    </source>
</evidence>
<protein>
    <recommendedName>
        <fullName evidence="3">DUF1833 domain-containing protein</fullName>
    </recommendedName>
</protein>
<accession>A0A418T1Y7</accession>
<name>A0A418T1Y7_9RHOB</name>
<evidence type="ECO:0008006" key="3">
    <source>
        <dbReference type="Google" id="ProtNLM"/>
    </source>
</evidence>
<comment type="caution">
    <text evidence="1">The sequence shown here is derived from an EMBL/GenBank/DDBJ whole genome shotgun (WGS) entry which is preliminary data.</text>
</comment>
<dbReference type="OrthoDB" id="7691601at2"/>
<organism evidence="1 2">
    <name type="scientific">Paracoccus onubensis</name>
    <dbReference type="NCBI Taxonomy" id="1675788"/>
    <lineage>
        <taxon>Bacteria</taxon>
        <taxon>Pseudomonadati</taxon>
        <taxon>Pseudomonadota</taxon>
        <taxon>Alphaproteobacteria</taxon>
        <taxon>Rhodobacterales</taxon>
        <taxon>Paracoccaceae</taxon>
        <taxon>Paracoccus</taxon>
    </lineage>
</organism>
<dbReference type="RefSeq" id="WP_119746633.1">
    <property type="nucleotide sequence ID" value="NZ_QZCG01000003.1"/>
</dbReference>
<gene>
    <name evidence="1" type="ORF">D3P04_05160</name>
</gene>
<reference evidence="2" key="1">
    <citation type="submission" date="2018-09" db="EMBL/GenBank/DDBJ databases">
        <title>Acidovorax cavernicola nov. sp. isolated from Gruta de las Maravillas (Aracena, Spain).</title>
        <authorList>
            <person name="Jurado V."/>
            <person name="Gutierrez-Patricio S."/>
            <person name="Gonzalez-Pimentel J.L."/>
            <person name="Miller A.Z."/>
            <person name="Laiz L."/>
            <person name="Saiz-Jimenez C."/>
        </authorList>
    </citation>
    <scope>NUCLEOTIDE SEQUENCE [LARGE SCALE GENOMIC DNA]</scope>
    <source>
        <strain evidence="2">1011MAR3C25</strain>
    </source>
</reference>
<proteinExistence type="predicted"/>
<evidence type="ECO:0000313" key="1">
    <source>
        <dbReference type="EMBL" id="RJE87140.1"/>
    </source>
</evidence>
<dbReference type="EMBL" id="QZCG01000003">
    <property type="protein sequence ID" value="RJE87140.1"/>
    <property type="molecule type" value="Genomic_DNA"/>
</dbReference>
<dbReference type="AlphaFoldDB" id="A0A418T1Y7"/>
<keyword evidence="2" id="KW-1185">Reference proteome</keyword>